<proteinExistence type="predicted"/>
<evidence type="ECO:0000313" key="2">
    <source>
        <dbReference type="Proteomes" id="UP001320706"/>
    </source>
</evidence>
<protein>
    <submittedName>
        <fullName evidence="1">GTPase-activating protein gyp8</fullName>
    </submittedName>
</protein>
<accession>A0ACC3SM92</accession>
<evidence type="ECO:0000313" key="1">
    <source>
        <dbReference type="EMBL" id="KAK8217350.1"/>
    </source>
</evidence>
<dbReference type="Proteomes" id="UP001320706">
    <property type="component" value="Unassembled WGS sequence"/>
</dbReference>
<comment type="caution">
    <text evidence="1">The sequence shown here is derived from an EMBL/GenBank/DDBJ whole genome shotgun (WGS) entry which is preliminary data.</text>
</comment>
<keyword evidence="2" id="KW-1185">Reference proteome</keyword>
<dbReference type="EMBL" id="JAMKPW020000006">
    <property type="protein sequence ID" value="KAK8217350.1"/>
    <property type="molecule type" value="Genomic_DNA"/>
</dbReference>
<organism evidence="1 2">
    <name type="scientific">Zalaria obscura</name>
    <dbReference type="NCBI Taxonomy" id="2024903"/>
    <lineage>
        <taxon>Eukaryota</taxon>
        <taxon>Fungi</taxon>
        <taxon>Dikarya</taxon>
        <taxon>Ascomycota</taxon>
        <taxon>Pezizomycotina</taxon>
        <taxon>Dothideomycetes</taxon>
        <taxon>Dothideomycetidae</taxon>
        <taxon>Dothideales</taxon>
        <taxon>Zalariaceae</taxon>
        <taxon>Zalaria</taxon>
    </lineage>
</organism>
<sequence>MTKPDSYTSMDDNSSQQIAHAGYSDNEVDESLGSTAAGLQGGTADRQPSSPEPLSASWRKEPLSPSETSKVMQVLAACRDQRREELIALASTENGFVEDEVRRRETDSQKDSRKEELSDSITEVLRRHPSLSYFQGYHDIAQVLLLVLGGRLAVPALSRLSLLRIRDFMLPSFAASTAYLAILPAILYAADPQLYRLLADADIKPFYAMAATLTLYAHDIEEYSGIARLFDFFLAREAVVTVYMYAAIVLMRKEELFEFGPEEPEMLHFTLSKLPPDLDIEALVARTTSLFAQHPPNSLPSRAWTKVSANSVLKTTQDPDALASQTLRDGEMYLTRHAAEIERAEARQKMLQQARLTARKYRRPASAVTLAVLVGVLSLWLGRSGQGASALGTYAALAGVKQRVVDMFWYLVPR</sequence>
<name>A0ACC3SM92_9PEZI</name>
<reference evidence="1" key="1">
    <citation type="submission" date="2024-02" db="EMBL/GenBank/DDBJ databases">
        <title>Metagenome Assembled Genome of Zalaria obscura JY119.</title>
        <authorList>
            <person name="Vighnesh L."/>
            <person name="Jagadeeshwari U."/>
            <person name="Venkata Ramana C."/>
            <person name="Sasikala C."/>
        </authorList>
    </citation>
    <scope>NUCLEOTIDE SEQUENCE</scope>
    <source>
        <strain evidence="1">JY119</strain>
    </source>
</reference>
<gene>
    <name evidence="1" type="primary">GYP8</name>
    <name evidence="1" type="ORF">M8818_001603</name>
</gene>